<dbReference type="Gene3D" id="4.10.410.10">
    <property type="entry name" value="Pancreatic trypsin inhibitor Kunitz domain"/>
    <property type="match status" value="1"/>
</dbReference>
<keyword evidence="1" id="KW-0646">Protease inhibitor</keyword>
<dbReference type="STRING" id="32473.ENSXCOP00000012356"/>
<keyword evidence="2" id="KW-0722">Serine protease inhibitor</keyword>
<dbReference type="PROSITE" id="PS00280">
    <property type="entry name" value="BPTI_KUNITZ_1"/>
    <property type="match status" value="1"/>
</dbReference>
<dbReference type="PROSITE" id="PS50279">
    <property type="entry name" value="BPTI_KUNITZ_2"/>
    <property type="match status" value="1"/>
</dbReference>
<name>A0A3B5LSI8_9TELE</name>
<dbReference type="CDD" id="cd00109">
    <property type="entry name" value="Kunitz-type"/>
    <property type="match status" value="1"/>
</dbReference>
<feature type="signal peptide" evidence="4">
    <location>
        <begin position="1"/>
        <end position="29"/>
    </location>
</feature>
<dbReference type="GeneTree" id="ENSGT01110000270209"/>
<dbReference type="PANTHER" id="PTHR47247">
    <property type="entry name" value="KUNITZ-TYPE PROTEASE INHIBITOR 2"/>
    <property type="match status" value="1"/>
</dbReference>
<feature type="chain" id="PRO_5017261378" description="BPTI/Kunitz inhibitor domain-containing protein" evidence="4">
    <location>
        <begin position="30"/>
        <end position="87"/>
    </location>
</feature>
<dbReference type="SUPFAM" id="SSF57362">
    <property type="entry name" value="BPTI-like"/>
    <property type="match status" value="1"/>
</dbReference>
<keyword evidence="3" id="KW-1015">Disulfide bond</keyword>
<dbReference type="GO" id="GO:0004867">
    <property type="term" value="F:serine-type endopeptidase inhibitor activity"/>
    <property type="evidence" value="ECO:0007669"/>
    <property type="project" value="UniProtKB-KW"/>
</dbReference>
<sequence length="87" mass="10236">PCHLIAIVFRVLTLNYICSLPSETGPCRAYFPRWYFDVERHDCLPFVYGGCRGNENNFDSWFHCINMCGRLLFCWLTASFFCLPDVR</sequence>
<dbReference type="Proteomes" id="UP000261380">
    <property type="component" value="Unplaced"/>
</dbReference>
<evidence type="ECO:0000259" key="5">
    <source>
        <dbReference type="PROSITE" id="PS50279"/>
    </source>
</evidence>
<evidence type="ECO:0000313" key="7">
    <source>
        <dbReference type="Proteomes" id="UP000261380"/>
    </source>
</evidence>
<dbReference type="InterPro" id="IPR020901">
    <property type="entry name" value="Prtase_inh_Kunz-CS"/>
</dbReference>
<dbReference type="Pfam" id="PF00014">
    <property type="entry name" value="Kunitz_BPTI"/>
    <property type="match status" value="1"/>
</dbReference>
<evidence type="ECO:0000256" key="4">
    <source>
        <dbReference type="SAM" id="SignalP"/>
    </source>
</evidence>
<keyword evidence="4" id="KW-0732">Signal</keyword>
<dbReference type="FunFam" id="4.10.410.10:FF:000004">
    <property type="entry name" value="Tissue factor pathway inhibitor"/>
    <property type="match status" value="1"/>
</dbReference>
<accession>A0A3B5LSI8</accession>
<evidence type="ECO:0000256" key="1">
    <source>
        <dbReference type="ARBA" id="ARBA00022690"/>
    </source>
</evidence>
<reference evidence="6" key="1">
    <citation type="submission" date="2025-08" db="UniProtKB">
        <authorList>
            <consortium name="Ensembl"/>
        </authorList>
    </citation>
    <scope>IDENTIFICATION</scope>
</reference>
<dbReference type="Ensembl" id="ENSXCOT00000012505.1">
    <property type="protein sequence ID" value="ENSXCOP00000012356.1"/>
    <property type="gene ID" value="ENSXCOG00000009337.1"/>
</dbReference>
<dbReference type="AlphaFoldDB" id="A0A3B5LSI8"/>
<dbReference type="PANTHER" id="PTHR47247:SF1">
    <property type="entry name" value="KUNITZ-TYPE PROTEASE INHIBITOR 2"/>
    <property type="match status" value="1"/>
</dbReference>
<dbReference type="InterPro" id="IPR002223">
    <property type="entry name" value="Kunitz_BPTI"/>
</dbReference>
<dbReference type="SMART" id="SM00131">
    <property type="entry name" value="KU"/>
    <property type="match status" value="1"/>
</dbReference>
<dbReference type="InterPro" id="IPR036880">
    <property type="entry name" value="Kunitz_BPTI_sf"/>
</dbReference>
<proteinExistence type="predicted"/>
<feature type="domain" description="BPTI/Kunitz inhibitor" evidence="5">
    <location>
        <begin position="18"/>
        <end position="68"/>
    </location>
</feature>
<keyword evidence="7" id="KW-1185">Reference proteome</keyword>
<evidence type="ECO:0000313" key="6">
    <source>
        <dbReference type="Ensembl" id="ENSXCOP00000012356.1"/>
    </source>
</evidence>
<evidence type="ECO:0000256" key="3">
    <source>
        <dbReference type="ARBA" id="ARBA00023157"/>
    </source>
</evidence>
<evidence type="ECO:0000256" key="2">
    <source>
        <dbReference type="ARBA" id="ARBA00022900"/>
    </source>
</evidence>
<dbReference type="PRINTS" id="PR00759">
    <property type="entry name" value="BASICPTASE"/>
</dbReference>
<organism evidence="6 7">
    <name type="scientific">Xiphophorus couchianus</name>
    <name type="common">Monterrey platyfish</name>
    <dbReference type="NCBI Taxonomy" id="32473"/>
    <lineage>
        <taxon>Eukaryota</taxon>
        <taxon>Metazoa</taxon>
        <taxon>Chordata</taxon>
        <taxon>Craniata</taxon>
        <taxon>Vertebrata</taxon>
        <taxon>Euteleostomi</taxon>
        <taxon>Actinopterygii</taxon>
        <taxon>Neopterygii</taxon>
        <taxon>Teleostei</taxon>
        <taxon>Neoteleostei</taxon>
        <taxon>Acanthomorphata</taxon>
        <taxon>Ovalentaria</taxon>
        <taxon>Atherinomorphae</taxon>
        <taxon>Cyprinodontiformes</taxon>
        <taxon>Poeciliidae</taxon>
        <taxon>Poeciliinae</taxon>
        <taxon>Xiphophorus</taxon>
    </lineage>
</organism>
<protein>
    <recommendedName>
        <fullName evidence="5">BPTI/Kunitz inhibitor domain-containing protein</fullName>
    </recommendedName>
</protein>
<reference evidence="6" key="2">
    <citation type="submission" date="2025-09" db="UniProtKB">
        <authorList>
            <consortium name="Ensembl"/>
        </authorList>
    </citation>
    <scope>IDENTIFICATION</scope>
</reference>